<reference evidence="2" key="1">
    <citation type="submission" date="2022-08" db="EMBL/GenBank/DDBJ databases">
        <title>Novel Bdellovibrio Species Isolated from Svalbard: Designation Bdellovibrio svalbardensis.</title>
        <authorList>
            <person name="Mitchell R.J."/>
            <person name="Choi S.Y."/>
        </authorList>
    </citation>
    <scope>NUCLEOTIDE SEQUENCE</scope>
    <source>
        <strain evidence="2">PAP01</strain>
    </source>
</reference>
<dbReference type="InterPro" id="IPR032693">
    <property type="entry name" value="YtkA-like_dom"/>
</dbReference>
<feature type="domain" description="YtkA-like" evidence="1">
    <location>
        <begin position="78"/>
        <end position="122"/>
    </location>
</feature>
<evidence type="ECO:0000259" key="1">
    <source>
        <dbReference type="Pfam" id="PF13115"/>
    </source>
</evidence>
<dbReference type="PROSITE" id="PS51257">
    <property type="entry name" value="PROKAR_LIPOPROTEIN"/>
    <property type="match status" value="1"/>
</dbReference>
<comment type="caution">
    <text evidence="2">The sequence shown here is derived from an EMBL/GenBank/DDBJ whole genome shotgun (WGS) entry which is preliminary data.</text>
</comment>
<dbReference type="EMBL" id="JANRMI010000002">
    <property type="protein sequence ID" value="MDG0816308.1"/>
    <property type="molecule type" value="Genomic_DNA"/>
</dbReference>
<protein>
    <submittedName>
        <fullName evidence="2">FixH family protein</fullName>
    </submittedName>
</protein>
<keyword evidence="3" id="KW-1185">Reference proteome</keyword>
<dbReference type="RefSeq" id="WP_277577786.1">
    <property type="nucleotide sequence ID" value="NZ_JANRMI010000002.1"/>
</dbReference>
<evidence type="ECO:0000313" key="2">
    <source>
        <dbReference type="EMBL" id="MDG0816308.1"/>
    </source>
</evidence>
<proteinExistence type="predicted"/>
<accession>A0ABT6DHH2</accession>
<sequence length="141" mass="15978">MKIFFVTITLLLVACARPDYLDPQQNTKQDSPEQSSNCDFIFANSQNCAQLEWTKGPQSPAESEFIVKLSLPLKNPSQTLSAVLWMPSMGHGSSPVKIEKIEEGVFRINKVFFIMPGDWEIRFYIKDTTTIFDQATVKLTL</sequence>
<dbReference type="Pfam" id="PF13115">
    <property type="entry name" value="YtkA"/>
    <property type="match status" value="1"/>
</dbReference>
<name>A0ABT6DHH2_9BACT</name>
<organism evidence="2 3">
    <name type="scientific">Bdellovibrio svalbardensis</name>
    <dbReference type="NCBI Taxonomy" id="2972972"/>
    <lineage>
        <taxon>Bacteria</taxon>
        <taxon>Pseudomonadati</taxon>
        <taxon>Bdellovibrionota</taxon>
        <taxon>Bdellovibrionia</taxon>
        <taxon>Bdellovibrionales</taxon>
        <taxon>Pseudobdellovibrionaceae</taxon>
        <taxon>Bdellovibrio</taxon>
    </lineage>
</organism>
<evidence type="ECO:0000313" key="3">
    <source>
        <dbReference type="Proteomes" id="UP001152321"/>
    </source>
</evidence>
<dbReference type="Proteomes" id="UP001152321">
    <property type="component" value="Unassembled WGS sequence"/>
</dbReference>
<gene>
    <name evidence="2" type="ORF">NWE73_08025</name>
</gene>